<comment type="caution">
    <text evidence="2">The sequence shown here is derived from an EMBL/GenBank/DDBJ whole genome shotgun (WGS) entry which is preliminary data.</text>
</comment>
<reference evidence="2" key="1">
    <citation type="journal article" date="2020" name="mSystems">
        <title>Genome- and Community-Level Interaction Insights into Carbon Utilization and Element Cycling Functions of Hydrothermarchaeota in Hydrothermal Sediment.</title>
        <authorList>
            <person name="Zhou Z."/>
            <person name="Liu Y."/>
            <person name="Xu W."/>
            <person name="Pan J."/>
            <person name="Luo Z.H."/>
            <person name="Li M."/>
        </authorList>
    </citation>
    <scope>NUCLEOTIDE SEQUENCE [LARGE SCALE GENOMIC DNA]</scope>
    <source>
        <strain evidence="2">SpSt-500</strain>
    </source>
</reference>
<keyword evidence="1" id="KW-0812">Transmembrane</keyword>
<proteinExistence type="predicted"/>
<dbReference type="AlphaFoldDB" id="A0A832G7E3"/>
<gene>
    <name evidence="2" type="ORF">ENS56_12265</name>
</gene>
<sequence>MKRNPSFGGCPSCKELNTLKKSHSRNTKEKIVNGIGVYHTYRCTKCGWRGYLTSVALTFHSIKKILIYLSILVITVFLTYQILQRIF</sequence>
<dbReference type="EMBL" id="DSVI01000019">
    <property type="protein sequence ID" value="HGT48805.1"/>
    <property type="molecule type" value="Genomic_DNA"/>
</dbReference>
<evidence type="ECO:0000313" key="2">
    <source>
        <dbReference type="EMBL" id="HGT48805.1"/>
    </source>
</evidence>
<keyword evidence="1" id="KW-1133">Transmembrane helix</keyword>
<evidence type="ECO:0000256" key="1">
    <source>
        <dbReference type="SAM" id="Phobius"/>
    </source>
</evidence>
<accession>A0A832G7E3</accession>
<name>A0A832G7E3_9BACT</name>
<organism evidence="2">
    <name type="scientific">Ignavibacterium album</name>
    <dbReference type="NCBI Taxonomy" id="591197"/>
    <lineage>
        <taxon>Bacteria</taxon>
        <taxon>Pseudomonadati</taxon>
        <taxon>Ignavibacteriota</taxon>
        <taxon>Ignavibacteria</taxon>
        <taxon>Ignavibacteriales</taxon>
        <taxon>Ignavibacteriaceae</taxon>
        <taxon>Ignavibacterium</taxon>
    </lineage>
</organism>
<keyword evidence="1" id="KW-0472">Membrane</keyword>
<feature type="transmembrane region" description="Helical" evidence="1">
    <location>
        <begin position="65"/>
        <end position="83"/>
    </location>
</feature>
<protein>
    <submittedName>
        <fullName evidence="2">Uncharacterized protein</fullName>
    </submittedName>
</protein>